<keyword evidence="1" id="KW-0677">Repeat</keyword>
<keyword evidence="6" id="KW-0732">Signal</keyword>
<dbReference type="EMBL" id="FOFU01000001">
    <property type="protein sequence ID" value="SEP75377.1"/>
    <property type="molecule type" value="Genomic_DNA"/>
</dbReference>
<dbReference type="PROSITE" id="PS50293">
    <property type="entry name" value="TPR_REGION"/>
    <property type="match status" value="1"/>
</dbReference>
<proteinExistence type="predicted"/>
<evidence type="ECO:0000313" key="7">
    <source>
        <dbReference type="EMBL" id="SEP75377.1"/>
    </source>
</evidence>
<feature type="repeat" description="TPR" evidence="3">
    <location>
        <begin position="97"/>
        <end position="130"/>
    </location>
</feature>
<reference evidence="7 8" key="1">
    <citation type="submission" date="2016-10" db="EMBL/GenBank/DDBJ databases">
        <authorList>
            <person name="de Groot N.N."/>
        </authorList>
    </citation>
    <scope>NUCLEOTIDE SEQUENCE [LARGE SCALE GENOMIC DNA]</scope>
    <source>
        <strain evidence="7 8">B25</strain>
    </source>
</reference>
<evidence type="ECO:0000313" key="8">
    <source>
        <dbReference type="Proteomes" id="UP000182360"/>
    </source>
</evidence>
<dbReference type="SMART" id="SM00028">
    <property type="entry name" value="TPR"/>
    <property type="match status" value="3"/>
</dbReference>
<evidence type="ECO:0000256" key="1">
    <source>
        <dbReference type="ARBA" id="ARBA00022737"/>
    </source>
</evidence>
<dbReference type="InterPro" id="IPR011990">
    <property type="entry name" value="TPR-like_helical_dom_sf"/>
</dbReference>
<feature type="repeat" description="TPR" evidence="3">
    <location>
        <begin position="62"/>
        <end position="95"/>
    </location>
</feature>
<gene>
    <name evidence="7" type="ORF">SAMN04487977_101317</name>
</gene>
<dbReference type="InterPro" id="IPR019734">
    <property type="entry name" value="TPR_rpt"/>
</dbReference>
<evidence type="ECO:0000256" key="6">
    <source>
        <dbReference type="SAM" id="SignalP"/>
    </source>
</evidence>
<accession>A0A1H9AFV0</accession>
<sequence>MKIKVKVILFTAFIFFAAYLSAQNSGAGNSGLSRGESLFKENNAKDAVQVLEYEILNGQISDNSYNFLGLGYYQLGEYDKSIDAFRRGMKAQPDNKKLLSYNMGNTYYAMKDYASAVSSYSEALNADPLFYDALLNRANALLMSGQLVSAKDDYIDFVNKCPDNPQRERIELLIKALEEEIARREEEARLLAEQNKAQWEEYDGNLNEKRKESFSPDWEKVEAGIENNKKAAENPEWERINGENPEAVVENKTQEKITASDTENEGTRVDWEEFEHDGSSSLAVSEEVVDDVEDWMTFSDDELDEMKELEKQSREEHEKWLEEERRRNQELANREAKVRQKEQEAALEDERRLREQLLEDMRKSEEERRKKLLEDVANSLQGSDSTNLTSGAEDLIEYDLEGELD</sequence>
<keyword evidence="8" id="KW-1185">Reference proteome</keyword>
<dbReference type="PANTHER" id="PTHR44858:SF1">
    <property type="entry name" value="UDP-N-ACETYLGLUCOSAMINE--PEPTIDE N-ACETYLGLUCOSAMINYLTRANSFERASE SPINDLY-RELATED"/>
    <property type="match status" value="1"/>
</dbReference>
<dbReference type="Pfam" id="PF13432">
    <property type="entry name" value="TPR_16"/>
    <property type="match status" value="1"/>
</dbReference>
<dbReference type="InterPro" id="IPR013105">
    <property type="entry name" value="TPR_2"/>
</dbReference>
<dbReference type="OrthoDB" id="358807at2"/>
<feature type="compositionally biased region" description="Polar residues" evidence="5">
    <location>
        <begin position="378"/>
        <end position="390"/>
    </location>
</feature>
<dbReference type="Pfam" id="PF07719">
    <property type="entry name" value="TPR_2"/>
    <property type="match status" value="1"/>
</dbReference>
<protein>
    <submittedName>
        <fullName evidence="7">Tetratricopeptide repeat-containing protein</fullName>
    </submittedName>
</protein>
<dbReference type="AlphaFoldDB" id="A0A1H9AFV0"/>
<feature type="region of interest" description="Disordered" evidence="5">
    <location>
        <begin position="308"/>
        <end position="349"/>
    </location>
</feature>
<keyword evidence="4" id="KW-0175">Coiled coil</keyword>
<feature type="region of interest" description="Disordered" evidence="5">
    <location>
        <begin position="249"/>
        <end position="268"/>
    </location>
</feature>
<dbReference type="PANTHER" id="PTHR44858">
    <property type="entry name" value="TETRATRICOPEPTIDE REPEAT PROTEIN 6"/>
    <property type="match status" value="1"/>
</dbReference>
<feature type="coiled-coil region" evidence="4">
    <location>
        <begin position="167"/>
        <end position="194"/>
    </location>
</feature>
<feature type="region of interest" description="Disordered" evidence="5">
    <location>
        <begin position="378"/>
        <end position="405"/>
    </location>
</feature>
<name>A0A1H9AFV0_9SPIR</name>
<organism evidence="7 8">
    <name type="scientific">Treponema bryantii</name>
    <dbReference type="NCBI Taxonomy" id="163"/>
    <lineage>
        <taxon>Bacteria</taxon>
        <taxon>Pseudomonadati</taxon>
        <taxon>Spirochaetota</taxon>
        <taxon>Spirochaetia</taxon>
        <taxon>Spirochaetales</taxon>
        <taxon>Treponemataceae</taxon>
        <taxon>Treponema</taxon>
    </lineage>
</organism>
<dbReference type="RefSeq" id="WP_074640257.1">
    <property type="nucleotide sequence ID" value="NZ_AP025286.1"/>
</dbReference>
<evidence type="ECO:0000256" key="2">
    <source>
        <dbReference type="ARBA" id="ARBA00022803"/>
    </source>
</evidence>
<keyword evidence="2 3" id="KW-0802">TPR repeat</keyword>
<feature type="signal peptide" evidence="6">
    <location>
        <begin position="1"/>
        <end position="22"/>
    </location>
</feature>
<evidence type="ECO:0000256" key="3">
    <source>
        <dbReference type="PROSITE-ProRule" id="PRU00339"/>
    </source>
</evidence>
<feature type="compositionally biased region" description="Acidic residues" evidence="5">
    <location>
        <begin position="394"/>
        <end position="405"/>
    </location>
</feature>
<dbReference type="Proteomes" id="UP000182360">
    <property type="component" value="Unassembled WGS sequence"/>
</dbReference>
<dbReference type="PROSITE" id="PS50005">
    <property type="entry name" value="TPR"/>
    <property type="match status" value="2"/>
</dbReference>
<dbReference type="InterPro" id="IPR050498">
    <property type="entry name" value="Ycf3"/>
</dbReference>
<dbReference type="SUPFAM" id="SSF48452">
    <property type="entry name" value="TPR-like"/>
    <property type="match status" value="1"/>
</dbReference>
<feature type="chain" id="PRO_5010274785" evidence="6">
    <location>
        <begin position="23"/>
        <end position="405"/>
    </location>
</feature>
<dbReference type="Gene3D" id="1.25.40.10">
    <property type="entry name" value="Tetratricopeptide repeat domain"/>
    <property type="match status" value="2"/>
</dbReference>
<evidence type="ECO:0000256" key="4">
    <source>
        <dbReference type="SAM" id="Coils"/>
    </source>
</evidence>
<evidence type="ECO:0000256" key="5">
    <source>
        <dbReference type="SAM" id="MobiDB-lite"/>
    </source>
</evidence>